<evidence type="ECO:0000313" key="1">
    <source>
        <dbReference type="EMBL" id="QGO04916.1"/>
    </source>
</evidence>
<dbReference type="RefSeq" id="WP_016211646.1">
    <property type="nucleotide sequence ID" value="NZ_CP012413.1"/>
</dbReference>
<gene>
    <name evidence="1" type="ORF">Psal009_00795</name>
</gene>
<protein>
    <submittedName>
        <fullName evidence="1">Uncharacterized protein</fullName>
    </submittedName>
</protein>
<dbReference type="EMBL" id="CP038908">
    <property type="protein sequence ID" value="QGO04916.1"/>
    <property type="molecule type" value="Genomic_DNA"/>
</dbReference>
<keyword evidence="2" id="KW-1185">Reference proteome</keyword>
<dbReference type="Proteomes" id="UP000422232">
    <property type="component" value="Chromosome"/>
</dbReference>
<dbReference type="SUPFAM" id="SSF54786">
    <property type="entry name" value="YcfA/nrd intein domain"/>
    <property type="match status" value="1"/>
</dbReference>
<accession>A0A9Q5VC05</accession>
<dbReference type="GeneID" id="66742025"/>
<name>A0A9Q5VC05_PISSA</name>
<sequence length="79" mass="8967">MGKIDKLLEKMKTNPAGWTISDLYRVAGQYGVVYREGKGSHVVFNFGYVVLTVPSKRPIKPIYVKKFVALIEDQGNKYD</sequence>
<reference evidence="1 2" key="1">
    <citation type="submission" date="2019-04" db="EMBL/GenBank/DDBJ databases">
        <title>Complete genome sequencing of Piscirickettsia salmonis strain Psal-009.</title>
        <authorList>
            <person name="Schober I."/>
            <person name="Bunk B."/>
            <person name="Sproer C."/>
            <person name="Carril G.P."/>
            <person name="Riedel T."/>
            <person name="Flores-Herrera P.A."/>
            <person name="Nourdin-Galindo G."/>
            <person name="Marshall S.H."/>
            <person name="Overmann J."/>
        </authorList>
    </citation>
    <scope>NUCLEOTIDE SEQUENCE [LARGE SCALE GENOMIC DNA]</scope>
    <source>
        <strain evidence="1 2">Psal-009</strain>
    </source>
</reference>
<evidence type="ECO:0000313" key="2">
    <source>
        <dbReference type="Proteomes" id="UP000422232"/>
    </source>
</evidence>
<dbReference type="AlphaFoldDB" id="A0A9Q5VC05"/>
<organism evidence="1 2">
    <name type="scientific">Piscirickettsia salmonis</name>
    <dbReference type="NCBI Taxonomy" id="1238"/>
    <lineage>
        <taxon>Bacteria</taxon>
        <taxon>Pseudomonadati</taxon>
        <taxon>Pseudomonadota</taxon>
        <taxon>Gammaproteobacteria</taxon>
        <taxon>Thiotrichales</taxon>
        <taxon>Piscirickettsiaceae</taxon>
        <taxon>Piscirickettsia</taxon>
    </lineage>
</organism>
<proteinExistence type="predicted"/>